<protein>
    <recommendedName>
        <fullName evidence="3">DUF3570 domain-containing protein</fullName>
    </recommendedName>
</protein>
<proteinExistence type="predicted"/>
<dbReference type="AlphaFoldDB" id="A0A1H2QGY8"/>
<evidence type="ECO:0008006" key="3">
    <source>
        <dbReference type="Google" id="ProtNLM"/>
    </source>
</evidence>
<sequence length="919" mass="101804">MKIGLNDPRLAGSTQYSAEELETSDLKAHSASSTSKTTLQALTSAALVLPGLLLSSAHGANPSSDNVSFQYIRYEEGKRNLYNIHSNLKPITVDVIHGSGNFTFYDRVKFSFNYTQDTWSGATPVTTAPLVANGNRPILQNSPNGVVTVGASPFVNTQVLLDHNLNPLRLTPDAGQVVDSRNVLVLSSASPETRNQANFKLGYEWNEAALNVGGGFSLERDYESSYGNISGRLDFNQKLTSLKYGAAYTSSETSAILDPDLVPYLTTTAYANQIERRSGSDILRGDRQDWTANLGLTQVLGKNSLIDTNIGYTHSSGFMENPYKVMTVIFVNPNAISSDPNIPIIGDARALLEQRPNIRNQLALGSKFVQHITPLDAALHLNYQFSFDDWGIHAHTFEADWVQPLGYGWTVTPRIRYYSQDSADFYNPFLISSQAFRSPAIDASGRQVWVNSDNPNQQFFRNGNGNFFDANGNPIDATELNLQPQLVSFDAAKLPKSFSSDHRLSGFGSLSGGVVVNKQFTKGVELEAAFEYYTRASALKLGGNGHSSFADFDFYVANAAIKVDMDTISTRMAKEARRNHADHDHSEQHHHAQHYVPASIMFGHMLDKPGELMVGYRFMYSRQTGDMLQGTHHASDQTIVNEGCGDVTLCRFAPKDMSMRMHMLDIMYAPTRWLNLMIMPQFMDMDMNLRELTGRPPPTPGVHEHTGIGGHTTGGVGDTILMSLYKLLDLPGHRVHAGLGVSAPTGKVDLELRRMFQADGGLIHFDMQLGSGTWDFMPNVTYTGENNRWYWGTQLYGVKRMESSNESGYRLGDIFQASTWGGYQLTHWLGASVRGAYTYRDRIHGDFNQFNARIGPMDFPANQGGHYWDIGVGVNASVPNGKFAGNHFAFEWVQPVHQDVNGFQLERKGGLSATWHYSF</sequence>
<accession>A0A1H2QGY8</accession>
<evidence type="ECO:0000313" key="2">
    <source>
        <dbReference type="Proteomes" id="UP000183454"/>
    </source>
</evidence>
<name>A0A1H2QGY8_9PROT</name>
<dbReference type="Pfam" id="PF12094">
    <property type="entry name" value="DUF3570"/>
    <property type="match status" value="1"/>
</dbReference>
<organism evidence="1 2">
    <name type="scientific">Nitrosomonas communis</name>
    <dbReference type="NCBI Taxonomy" id="44574"/>
    <lineage>
        <taxon>Bacteria</taxon>
        <taxon>Pseudomonadati</taxon>
        <taxon>Pseudomonadota</taxon>
        <taxon>Betaproteobacteria</taxon>
        <taxon>Nitrosomonadales</taxon>
        <taxon>Nitrosomonadaceae</taxon>
        <taxon>Nitrosomonas</taxon>
    </lineage>
</organism>
<reference evidence="1 2" key="1">
    <citation type="submission" date="2016-10" db="EMBL/GenBank/DDBJ databases">
        <authorList>
            <person name="de Groot N.N."/>
        </authorList>
    </citation>
    <scope>NUCLEOTIDE SEQUENCE [LARGE SCALE GENOMIC DNA]</scope>
    <source>
        <strain evidence="1 2">Nm110</strain>
    </source>
</reference>
<dbReference type="Proteomes" id="UP000183454">
    <property type="component" value="Unassembled WGS sequence"/>
</dbReference>
<dbReference type="EMBL" id="FNNH01000002">
    <property type="protein sequence ID" value="SDW06426.1"/>
    <property type="molecule type" value="Genomic_DNA"/>
</dbReference>
<dbReference type="InterPro" id="IPR021953">
    <property type="entry name" value="DUF3570"/>
</dbReference>
<gene>
    <name evidence="1" type="ORF">SAMN05421882_1002107</name>
</gene>
<evidence type="ECO:0000313" key="1">
    <source>
        <dbReference type="EMBL" id="SDW06426.1"/>
    </source>
</evidence>